<gene>
    <name evidence="4" type="ORF">X802_07530</name>
</gene>
<dbReference type="Pfam" id="PF01980">
    <property type="entry name" value="TrmO_N"/>
    <property type="match status" value="1"/>
</dbReference>
<dbReference type="InterPro" id="IPR023370">
    <property type="entry name" value="TrmO-like_N"/>
</dbReference>
<feature type="domain" description="TsaA-like" evidence="3">
    <location>
        <begin position="6"/>
        <end position="137"/>
    </location>
</feature>
<evidence type="ECO:0000313" key="4">
    <source>
        <dbReference type="EMBL" id="AJC72026.1"/>
    </source>
</evidence>
<keyword evidence="5" id="KW-1185">Reference proteome</keyword>
<dbReference type="InterPro" id="IPR036413">
    <property type="entry name" value="YaeB-like_sf"/>
</dbReference>
<dbReference type="InterPro" id="IPR023368">
    <property type="entry name" value="UPF0066_cons_site"/>
</dbReference>
<reference evidence="4 5" key="1">
    <citation type="submission" date="2014-01" db="EMBL/GenBank/DDBJ databases">
        <title>Genome sequencing of Thermococcus guaymasensis.</title>
        <authorList>
            <person name="Zhang X."/>
            <person name="Alvare G."/>
            <person name="Fristensky B."/>
            <person name="Chen L."/>
            <person name="Suen T."/>
            <person name="Chen Q."/>
            <person name="Ma K."/>
        </authorList>
    </citation>
    <scope>NUCLEOTIDE SEQUENCE [LARGE SCALE GENOMIC DNA]</scope>
    <source>
        <strain evidence="4 5">DSM 11113</strain>
    </source>
</reference>
<evidence type="ECO:0000256" key="1">
    <source>
        <dbReference type="ARBA" id="ARBA00022691"/>
    </source>
</evidence>
<evidence type="ECO:0000313" key="5">
    <source>
        <dbReference type="Proteomes" id="UP000062043"/>
    </source>
</evidence>
<dbReference type="InterPro" id="IPR036414">
    <property type="entry name" value="YaeB_N_sf"/>
</dbReference>
<dbReference type="CDD" id="cd09281">
    <property type="entry name" value="UPF0066"/>
    <property type="match status" value="1"/>
</dbReference>
<organism evidence="4 5">
    <name type="scientific">Thermococcus guaymasensis DSM 11113</name>
    <dbReference type="NCBI Taxonomy" id="1432656"/>
    <lineage>
        <taxon>Archaea</taxon>
        <taxon>Methanobacteriati</taxon>
        <taxon>Methanobacteriota</taxon>
        <taxon>Thermococci</taxon>
        <taxon>Thermococcales</taxon>
        <taxon>Thermococcaceae</taxon>
        <taxon>Thermococcus</taxon>
    </lineage>
</organism>
<dbReference type="NCBIfam" id="TIGR00104">
    <property type="entry name" value="tRNA_TsaA"/>
    <property type="match status" value="1"/>
</dbReference>
<dbReference type="Proteomes" id="UP000062043">
    <property type="component" value="Chromosome"/>
</dbReference>
<protein>
    <recommendedName>
        <fullName evidence="3">TsaA-like domain-containing protein</fullName>
    </recommendedName>
</protein>
<keyword evidence="1" id="KW-0949">S-adenosyl-L-methionine</keyword>
<accession>A0A0X1KL94</accession>
<evidence type="ECO:0000256" key="2">
    <source>
        <dbReference type="ARBA" id="ARBA00033753"/>
    </source>
</evidence>
<sequence length="162" mass="18345">MKEVTYRFIGVIHSPFKEPKGVPIQPSAARGVKGTVEVFPEYSLGLKDIEGFSHIILIYHFHLAKPGKLLVRPYMDEEEHGVFATRAPGRPNPIGLSIVRLIGVEGNVLHIEDVDIVDGTPLLDIKPYVPEFDMREVERIGWLERNVHKLPEARDDGRFVKE</sequence>
<dbReference type="PANTHER" id="PTHR12818:SF0">
    <property type="entry name" value="TRNA (ADENINE(37)-N6)-METHYLTRANSFERASE"/>
    <property type="match status" value="1"/>
</dbReference>
<dbReference type="AlphaFoldDB" id="A0A0X1KL94"/>
<evidence type="ECO:0000259" key="3">
    <source>
        <dbReference type="PROSITE" id="PS51668"/>
    </source>
</evidence>
<dbReference type="InterPro" id="IPR040372">
    <property type="entry name" value="YaeB-like"/>
</dbReference>
<proteinExistence type="inferred from homology"/>
<name>A0A0X1KL94_9EURY</name>
<dbReference type="OrthoDB" id="40408at2157"/>
<dbReference type="PANTHER" id="PTHR12818">
    <property type="entry name" value="TRNA (ADENINE(37)-N6)-METHYLTRANSFERASE"/>
    <property type="match status" value="1"/>
</dbReference>
<dbReference type="PATRIC" id="fig|1432656.3.peg.1465"/>
<dbReference type="EMBL" id="CP007140">
    <property type="protein sequence ID" value="AJC72026.1"/>
    <property type="molecule type" value="Genomic_DNA"/>
</dbReference>
<dbReference type="PROSITE" id="PS01318">
    <property type="entry name" value="TSAA_1"/>
    <property type="match status" value="1"/>
</dbReference>
<comment type="similarity">
    <text evidence="2">Belongs to the tRNA methyltransferase O family.</text>
</comment>
<dbReference type="KEGG" id="tgy:X802_07530"/>
<dbReference type="PROSITE" id="PS51668">
    <property type="entry name" value="TSAA_2"/>
    <property type="match status" value="1"/>
</dbReference>
<dbReference type="SUPFAM" id="SSF118196">
    <property type="entry name" value="YaeB-like"/>
    <property type="match status" value="1"/>
</dbReference>
<dbReference type="Gene3D" id="2.40.30.70">
    <property type="entry name" value="YaeB-like"/>
    <property type="match status" value="1"/>
</dbReference>